<feature type="transmembrane region" description="Helical" evidence="8">
    <location>
        <begin position="335"/>
        <end position="359"/>
    </location>
</feature>
<dbReference type="InterPro" id="IPR014710">
    <property type="entry name" value="RmlC-like_jellyroll"/>
</dbReference>
<evidence type="ECO:0000313" key="10">
    <source>
        <dbReference type="EMBL" id="CAH0365137.1"/>
    </source>
</evidence>
<feature type="transmembrane region" description="Helical" evidence="8">
    <location>
        <begin position="258"/>
        <end position="278"/>
    </location>
</feature>
<dbReference type="Proteomes" id="UP000789595">
    <property type="component" value="Unassembled WGS sequence"/>
</dbReference>
<proteinExistence type="predicted"/>
<evidence type="ECO:0000256" key="3">
    <source>
        <dbReference type="ARBA" id="ARBA00022692"/>
    </source>
</evidence>
<protein>
    <recommendedName>
        <fullName evidence="9">Cyclic nucleotide-binding domain-containing protein</fullName>
    </recommendedName>
</protein>
<evidence type="ECO:0000256" key="2">
    <source>
        <dbReference type="ARBA" id="ARBA00022448"/>
    </source>
</evidence>
<accession>A0A8J2WQU4</accession>
<feature type="transmembrane region" description="Helical" evidence="8">
    <location>
        <begin position="850"/>
        <end position="869"/>
    </location>
</feature>
<evidence type="ECO:0000256" key="1">
    <source>
        <dbReference type="ARBA" id="ARBA00004141"/>
    </source>
</evidence>
<gene>
    <name evidence="10" type="ORF">PECAL_1P15520</name>
</gene>
<comment type="caution">
    <text evidence="10">The sequence shown here is derived from an EMBL/GenBank/DDBJ whole genome shotgun (WGS) entry which is preliminary data.</text>
</comment>
<feature type="transmembrane region" description="Helical" evidence="8">
    <location>
        <begin position="881"/>
        <end position="906"/>
    </location>
</feature>
<dbReference type="InterPro" id="IPR005821">
    <property type="entry name" value="Ion_trans_dom"/>
</dbReference>
<dbReference type="InterPro" id="IPR018490">
    <property type="entry name" value="cNMP-bd_dom_sf"/>
</dbReference>
<dbReference type="PROSITE" id="PS50042">
    <property type="entry name" value="CNMP_BINDING_3"/>
    <property type="match status" value="2"/>
</dbReference>
<evidence type="ECO:0000256" key="4">
    <source>
        <dbReference type="ARBA" id="ARBA00022989"/>
    </source>
</evidence>
<dbReference type="Pfam" id="PF00520">
    <property type="entry name" value="Ion_trans"/>
    <property type="match status" value="2"/>
</dbReference>
<dbReference type="PANTHER" id="PTHR47823:SF9">
    <property type="entry name" value="CHROMOSOME UNDETERMINED SCAFFOLD_10, WHOLE GENOME SHOTGUN SEQUENCE"/>
    <property type="match status" value="1"/>
</dbReference>
<reference evidence="10" key="1">
    <citation type="submission" date="2021-11" db="EMBL/GenBank/DDBJ databases">
        <authorList>
            <consortium name="Genoscope - CEA"/>
            <person name="William W."/>
        </authorList>
    </citation>
    <scope>NUCLEOTIDE SEQUENCE</scope>
</reference>
<feature type="domain" description="Cyclic nucleotide-binding" evidence="9">
    <location>
        <begin position="1003"/>
        <end position="1075"/>
    </location>
</feature>
<dbReference type="Gene3D" id="2.60.120.10">
    <property type="entry name" value="Jelly Rolls"/>
    <property type="match status" value="2"/>
</dbReference>
<keyword evidence="5" id="KW-0406">Ion transport</keyword>
<feature type="transmembrane region" description="Helical" evidence="8">
    <location>
        <begin position="309"/>
        <end position="329"/>
    </location>
</feature>
<dbReference type="GO" id="GO:0016020">
    <property type="term" value="C:membrane"/>
    <property type="evidence" value="ECO:0007669"/>
    <property type="project" value="UniProtKB-SubCell"/>
</dbReference>
<dbReference type="PANTHER" id="PTHR47823">
    <property type="entry name" value="ION_TRANS DOMAIN-CONTAINING PROTEIN"/>
    <property type="match status" value="1"/>
</dbReference>
<evidence type="ECO:0000313" key="11">
    <source>
        <dbReference type="Proteomes" id="UP000789595"/>
    </source>
</evidence>
<dbReference type="SUPFAM" id="SSF51206">
    <property type="entry name" value="cAMP-binding domain-like"/>
    <property type="match status" value="2"/>
</dbReference>
<dbReference type="InterPro" id="IPR003938">
    <property type="entry name" value="K_chnl_volt-dep_EAG/ELK/ERG"/>
</dbReference>
<dbReference type="Gene3D" id="1.10.287.630">
    <property type="entry name" value="Helix hairpin bin"/>
    <property type="match status" value="1"/>
</dbReference>
<sequence>MDPDETLFLAHVSSSLVHWSTRTPNAPAVNGPAVDGAIRVYHDQSAATWCDLVAQVGSLNEPKIRSTHSAAACEELENLPRGIINPSGRRKICWDAFVCCCVVYLTMTMPYSMGFNAEASCHILGGLHLSDKPWRACIRFGIDFVVDLSFLLDMFFSCFTAYQTPTGALVGDPWKIGAHYLIQWHGFPVDFISTLLPYILRFCNIKATLTKITKFVRVIRLSKLFKLTRLMRLRSKKNNPTEEPSLLFQPGFVSAVRMLLTLFVIAHMLCCVWYWLVVLQHQRGDPKRVRHWVNANSLPLKTTRYKYRVALYWAFTTMTTVGYGDIAIVNNTERLVAMFAMIVGGACFGYIIGGVTSILENLDLSSKTHNEKMDAVEEYLYDRQYPPVLAAQIKRHFNNIFTTDGIFDMQDILEVLPATTANDLVYTCYNQLVYNTSFFQGAHCEFIVAVAPNLLPCNANDGEFLFFEGSVGTHLFVIGSGVVSILLTALDVNSVGHYDLTRLTTLSGELSGDASDNIRIPSPVGFCCGTFSAGQILGDVAILLTLINPFSAYVQHKAILYSIKKEVLLGALTGHDPFRTDLMQVASEAHKQICNRRSRLNGSPSTMMGGANIEKNEESPFVATSGYVNAHRGFGSNSNNAAVLEISSLDFCCQHWIIHPELPAKVTWDALICFFIIYSIVAITYTICFEIIERPCSPPTNIWMGMNLCIDVCFGLDMILSFQTAYFDKSQTLVFSRKLIIRKYTSGWLPIDLVSTVPFDKLANCVFKRRNAGFRAIKLFRAMRLVRLAKIQQKLKLGELAEHVEDNLGINPSILKLLKPLIVMGAVAHALTCIFFRASRRMRQSKKRPTQYLTTMYWAFATMTTVGYGDEKPSLNSASSLIVTIVSQVLGTMIFAYVIGILVSIVTNLDQAKRQLQAEKSYLSDFLCEIHSISPTSELLLRVRRNHHHFLLISGVFDERRIVDLFPPHMQTVSTVYVHRAVLPYLPLFSTIEKKYMGAVAIILRSLRPASYSSGQIINSARISARELHFIVKGSVNVLYTTCASKCATDTISDEMYGPQTFFGDAMILTPTEKRVRLKIRIVCSSRSCHCFVFCKSDYNTLRDAYSLVAQAIDEQLDPSYIKRWIR</sequence>
<feature type="transmembrane region" description="Helical" evidence="8">
    <location>
        <begin position="817"/>
        <end position="838"/>
    </location>
</feature>
<evidence type="ECO:0000256" key="8">
    <source>
        <dbReference type="SAM" id="Phobius"/>
    </source>
</evidence>
<keyword evidence="7" id="KW-0407">Ion channel</keyword>
<dbReference type="AlphaFoldDB" id="A0A8J2WQU4"/>
<dbReference type="OrthoDB" id="432483at2759"/>
<dbReference type="InterPro" id="IPR000595">
    <property type="entry name" value="cNMP-bd_dom"/>
</dbReference>
<evidence type="ECO:0000256" key="6">
    <source>
        <dbReference type="ARBA" id="ARBA00023136"/>
    </source>
</evidence>
<dbReference type="Gene3D" id="1.10.287.70">
    <property type="match status" value="2"/>
</dbReference>
<dbReference type="GO" id="GO:0005249">
    <property type="term" value="F:voltage-gated potassium channel activity"/>
    <property type="evidence" value="ECO:0007669"/>
    <property type="project" value="InterPro"/>
</dbReference>
<dbReference type="EMBL" id="CAKKNE010000001">
    <property type="protein sequence ID" value="CAH0365137.1"/>
    <property type="molecule type" value="Genomic_DNA"/>
</dbReference>
<comment type="subcellular location">
    <subcellularLocation>
        <location evidence="1">Membrane</location>
        <topology evidence="1">Multi-pass membrane protein</topology>
    </subcellularLocation>
</comment>
<keyword evidence="2" id="KW-0813">Transport</keyword>
<keyword evidence="11" id="KW-1185">Reference proteome</keyword>
<feature type="domain" description="Cyclic nucleotide-binding" evidence="9">
    <location>
        <begin position="438"/>
        <end position="486"/>
    </location>
</feature>
<dbReference type="PRINTS" id="PR01463">
    <property type="entry name" value="EAGCHANLFMLY"/>
</dbReference>
<evidence type="ECO:0000259" key="9">
    <source>
        <dbReference type="PROSITE" id="PS50042"/>
    </source>
</evidence>
<evidence type="ECO:0000256" key="5">
    <source>
        <dbReference type="ARBA" id="ARBA00023065"/>
    </source>
</evidence>
<evidence type="ECO:0000256" key="7">
    <source>
        <dbReference type="ARBA" id="ARBA00023303"/>
    </source>
</evidence>
<feature type="transmembrane region" description="Helical" evidence="8">
    <location>
        <begin position="666"/>
        <end position="687"/>
    </location>
</feature>
<dbReference type="SUPFAM" id="SSF81324">
    <property type="entry name" value="Voltage-gated potassium channels"/>
    <property type="match status" value="2"/>
</dbReference>
<organism evidence="10 11">
    <name type="scientific">Pelagomonas calceolata</name>
    <dbReference type="NCBI Taxonomy" id="35677"/>
    <lineage>
        <taxon>Eukaryota</taxon>
        <taxon>Sar</taxon>
        <taxon>Stramenopiles</taxon>
        <taxon>Ochrophyta</taxon>
        <taxon>Pelagophyceae</taxon>
        <taxon>Pelagomonadales</taxon>
        <taxon>Pelagomonadaceae</taxon>
        <taxon>Pelagomonas</taxon>
    </lineage>
</organism>
<keyword evidence="6 8" id="KW-0472">Membrane</keyword>
<keyword evidence="3 8" id="KW-0812">Transmembrane</keyword>
<name>A0A8J2WQU4_9STRA</name>
<keyword evidence="4 8" id="KW-1133">Transmembrane helix</keyword>